<keyword evidence="3" id="KW-1003">Cell membrane</keyword>
<dbReference type="PANTHER" id="PTHR30012:SF0">
    <property type="entry name" value="TYPE II SECRETION SYSTEM PROTEIN F-RELATED"/>
    <property type="match status" value="1"/>
</dbReference>
<keyword evidence="10" id="KW-1185">Reference proteome</keyword>
<dbReference type="EMBL" id="LNQR01000021">
    <property type="protein sequence ID" value="KWT92671.1"/>
    <property type="molecule type" value="Genomic_DNA"/>
</dbReference>
<comment type="similarity">
    <text evidence="2">Belongs to the GSP F family.</text>
</comment>
<dbReference type="Gene3D" id="1.20.81.30">
    <property type="entry name" value="Type II secretion system (T2SS), domain F"/>
    <property type="match status" value="2"/>
</dbReference>
<keyword evidence="5 7" id="KW-1133">Transmembrane helix</keyword>
<accession>A0ABR5SIE2</accession>
<evidence type="ECO:0000256" key="6">
    <source>
        <dbReference type="ARBA" id="ARBA00023136"/>
    </source>
</evidence>
<dbReference type="RefSeq" id="WP_085051033.1">
    <property type="nucleotide sequence ID" value="NZ_LNQR01000021.1"/>
</dbReference>
<dbReference type="Pfam" id="PF00482">
    <property type="entry name" value="T2SSF"/>
    <property type="match status" value="2"/>
</dbReference>
<evidence type="ECO:0000313" key="9">
    <source>
        <dbReference type="EMBL" id="KWT92671.1"/>
    </source>
</evidence>
<evidence type="ECO:0000256" key="7">
    <source>
        <dbReference type="SAM" id="Phobius"/>
    </source>
</evidence>
<feature type="transmembrane region" description="Helical" evidence="7">
    <location>
        <begin position="208"/>
        <end position="234"/>
    </location>
</feature>
<name>A0ABR5SIE2_9BACT</name>
<proteinExistence type="inferred from homology"/>
<comment type="caution">
    <text evidence="9">The sequence shown here is derived from an EMBL/GenBank/DDBJ whole genome shotgun (WGS) entry which is preliminary data.</text>
</comment>
<evidence type="ECO:0000256" key="4">
    <source>
        <dbReference type="ARBA" id="ARBA00022692"/>
    </source>
</evidence>
<dbReference type="InterPro" id="IPR042094">
    <property type="entry name" value="T2SS_GspF_sf"/>
</dbReference>
<sequence>MPVFKYKGYAQDGSPSSGVIEADGKADALRLLKYKQIYPNEIMRETQHSAGFSLFRRLDAAALSKLTRQFSVLLSSGVPMVESVRTLIEQENTGHARYVLIGLKERISAGAGLSRAMEDFPDVFPEFYISMVNAGEGSGCLDTVLERLSDFLETQEQLKADVRAASVYPTVMVCVGAIVLFFIFSFVVPKLTKVFEDSATELPLITTILIQITHVFQHYWWLIGGVVMGGWLYLRRVIKSNGRYFGALLMRVPLLRALYVSRFLTTAGFLLSSGVPMLRALRLASRSIGNTFLAGHVEAAEKDVAEGISLSAALSAFPPIVRQIVSTGEKTGTLPEMLGRAARMYEDEFRLGVKKTISALEPALIIMMGLIVGFIVFAVLLPVFELNQLIK</sequence>
<dbReference type="InterPro" id="IPR018076">
    <property type="entry name" value="T2SS_GspF_dom"/>
</dbReference>
<evidence type="ECO:0000256" key="3">
    <source>
        <dbReference type="ARBA" id="ARBA00022475"/>
    </source>
</evidence>
<gene>
    <name evidence="9" type="ORF">ASN18_0502</name>
</gene>
<evidence type="ECO:0000256" key="1">
    <source>
        <dbReference type="ARBA" id="ARBA00004651"/>
    </source>
</evidence>
<feature type="transmembrane region" description="Helical" evidence="7">
    <location>
        <begin position="254"/>
        <end position="275"/>
    </location>
</feature>
<reference evidence="9 10" key="1">
    <citation type="submission" date="2015-11" db="EMBL/GenBank/DDBJ databases">
        <authorList>
            <person name="Lin W."/>
        </authorList>
    </citation>
    <scope>NUCLEOTIDE SEQUENCE [LARGE SCALE GENOMIC DNA]</scope>
    <source>
        <strain evidence="9 10">HCH-1</strain>
    </source>
</reference>
<feature type="domain" description="Type II secretion system protein GspF" evidence="8">
    <location>
        <begin position="67"/>
        <end position="189"/>
    </location>
</feature>
<dbReference type="PANTHER" id="PTHR30012">
    <property type="entry name" value="GENERAL SECRETION PATHWAY PROTEIN"/>
    <property type="match status" value="1"/>
</dbReference>
<dbReference type="InterPro" id="IPR003004">
    <property type="entry name" value="GspF/PilC"/>
</dbReference>
<evidence type="ECO:0000256" key="5">
    <source>
        <dbReference type="ARBA" id="ARBA00022989"/>
    </source>
</evidence>
<feature type="domain" description="Type II secretion system protein GspF" evidence="8">
    <location>
        <begin position="263"/>
        <end position="382"/>
    </location>
</feature>
<dbReference type="PRINTS" id="PR00812">
    <property type="entry name" value="BCTERIALGSPF"/>
</dbReference>
<organism evidence="9 10">
    <name type="scientific">Candidatus Magnetominusculus xianensis</name>
    <dbReference type="NCBI Taxonomy" id="1748249"/>
    <lineage>
        <taxon>Bacteria</taxon>
        <taxon>Pseudomonadati</taxon>
        <taxon>Nitrospirota</taxon>
        <taxon>Nitrospiria</taxon>
        <taxon>Nitrospirales</taxon>
        <taxon>Nitrospiraceae</taxon>
        <taxon>Candidatus Magnetominusculus</taxon>
    </lineage>
</organism>
<feature type="transmembrane region" description="Helical" evidence="7">
    <location>
        <begin position="167"/>
        <end position="188"/>
    </location>
</feature>
<evidence type="ECO:0000313" key="10">
    <source>
        <dbReference type="Proteomes" id="UP000060487"/>
    </source>
</evidence>
<evidence type="ECO:0000256" key="2">
    <source>
        <dbReference type="ARBA" id="ARBA00005745"/>
    </source>
</evidence>
<feature type="transmembrane region" description="Helical" evidence="7">
    <location>
        <begin position="363"/>
        <end position="384"/>
    </location>
</feature>
<protein>
    <submittedName>
        <fullName evidence="9">General secretion pathway protein GspF</fullName>
    </submittedName>
</protein>
<keyword evidence="6 7" id="KW-0472">Membrane</keyword>
<keyword evidence="4 7" id="KW-0812">Transmembrane</keyword>
<dbReference type="Proteomes" id="UP000060487">
    <property type="component" value="Unassembled WGS sequence"/>
</dbReference>
<comment type="subcellular location">
    <subcellularLocation>
        <location evidence="1">Cell membrane</location>
        <topology evidence="1">Multi-pass membrane protein</topology>
    </subcellularLocation>
</comment>
<evidence type="ECO:0000259" key="8">
    <source>
        <dbReference type="Pfam" id="PF00482"/>
    </source>
</evidence>